<protein>
    <submittedName>
        <fullName evidence="1">Uncharacterized protein</fullName>
    </submittedName>
</protein>
<proteinExistence type="predicted"/>
<name>A0A979FZ44_CHIPD</name>
<dbReference type="Proteomes" id="UP000002215">
    <property type="component" value="Chromosome"/>
</dbReference>
<dbReference type="OrthoDB" id="1376077at2"/>
<dbReference type="KEGG" id="cpi:Cpin_0291"/>
<dbReference type="AlphaFoldDB" id="A0A979FZ44"/>
<gene>
    <name evidence="1" type="ordered locus">Cpin_0291</name>
</gene>
<dbReference type="EMBL" id="CP001699">
    <property type="protein sequence ID" value="ACU57790.1"/>
    <property type="molecule type" value="Genomic_DNA"/>
</dbReference>
<reference evidence="2" key="1">
    <citation type="submission" date="2009-08" db="EMBL/GenBank/DDBJ databases">
        <title>The complete genome of Chitinophaga pinensis DSM 2588.</title>
        <authorList>
            <consortium name="US DOE Joint Genome Institute (JGI-PGF)"/>
            <person name="Lucas S."/>
            <person name="Copeland A."/>
            <person name="Lapidus A."/>
            <person name="Glavina del Rio T."/>
            <person name="Dalin E."/>
            <person name="Tice H."/>
            <person name="Bruce D."/>
            <person name="Goodwin L."/>
            <person name="Pitluck S."/>
            <person name="Kyrpides N."/>
            <person name="Mavromatis K."/>
            <person name="Ivanova N."/>
            <person name="Mikhailova N."/>
            <person name="Sims D."/>
            <person name="Meinche L."/>
            <person name="Brettin T."/>
            <person name="Detter J.C."/>
            <person name="Han C."/>
            <person name="Larimer F."/>
            <person name="Land M."/>
            <person name="Hauser L."/>
            <person name="Markowitz V."/>
            <person name="Cheng J.-F."/>
            <person name="Hugenholtz P."/>
            <person name="Woyke T."/>
            <person name="Wu D."/>
            <person name="Spring S."/>
            <person name="Klenk H.-P."/>
            <person name="Eisen J.A."/>
        </authorList>
    </citation>
    <scope>NUCLEOTIDE SEQUENCE [LARGE SCALE GENOMIC DNA]</scope>
    <source>
        <strain evidence="2">ATCC 43595 / DSM 2588 / LMG 13176 / NBRC 15968 / NCIMB 11800 / UQM 2034</strain>
    </source>
</reference>
<dbReference type="RefSeq" id="WP_012787966.1">
    <property type="nucleotide sequence ID" value="NC_013132.1"/>
</dbReference>
<evidence type="ECO:0000313" key="2">
    <source>
        <dbReference type="Proteomes" id="UP000002215"/>
    </source>
</evidence>
<reference evidence="1 2" key="2">
    <citation type="journal article" date="2010" name="Stand. Genomic Sci.">
        <title>Complete genome sequence of Chitinophaga pinensis type strain (UQM 2034).</title>
        <authorList>
            <person name="Glavina Del Rio T."/>
            <person name="Abt B."/>
            <person name="Spring S."/>
            <person name="Lapidus A."/>
            <person name="Nolan M."/>
            <person name="Tice H."/>
            <person name="Copeland A."/>
            <person name="Cheng J.F."/>
            <person name="Chen F."/>
            <person name="Bruce D."/>
            <person name="Goodwin L."/>
            <person name="Pitluck S."/>
            <person name="Ivanova N."/>
            <person name="Mavromatis K."/>
            <person name="Mikhailova N."/>
            <person name="Pati A."/>
            <person name="Chen A."/>
            <person name="Palaniappan K."/>
            <person name="Land M."/>
            <person name="Hauser L."/>
            <person name="Chang Y.J."/>
            <person name="Jeffries C.D."/>
            <person name="Chain P."/>
            <person name="Saunders E."/>
            <person name="Detter J.C."/>
            <person name="Brettin T."/>
            <person name="Rohde M."/>
            <person name="Goker M."/>
            <person name="Bristow J."/>
            <person name="Eisen J.A."/>
            <person name="Markowitz V."/>
            <person name="Hugenholtz P."/>
            <person name="Kyrpides N.C."/>
            <person name="Klenk H.P."/>
            <person name="Lucas S."/>
        </authorList>
    </citation>
    <scope>NUCLEOTIDE SEQUENCE [LARGE SCALE GENOMIC DNA]</scope>
    <source>
        <strain evidence="2">ATCC 43595 / DSM 2588 / LMG 13176 / NBRC 15968 / NCIMB 11800 / UQM 2034</strain>
    </source>
</reference>
<organism evidence="1 2">
    <name type="scientific">Chitinophaga pinensis (strain ATCC 43595 / DSM 2588 / LMG 13176 / NBRC 15968 / NCIMB 11800 / UQM 2034)</name>
    <dbReference type="NCBI Taxonomy" id="485918"/>
    <lineage>
        <taxon>Bacteria</taxon>
        <taxon>Pseudomonadati</taxon>
        <taxon>Bacteroidota</taxon>
        <taxon>Chitinophagia</taxon>
        <taxon>Chitinophagales</taxon>
        <taxon>Chitinophagaceae</taxon>
        <taxon>Chitinophaga</taxon>
    </lineage>
</organism>
<sequence length="72" mass="7566">MPLNKSGLEQSIKNAFKSMRDGDTDEEKGLDALCSKLADAVDTYVKTAQINYTAGLSAPNGPVTGVFNGTLS</sequence>
<accession>A0A979FZ44</accession>
<evidence type="ECO:0000313" key="1">
    <source>
        <dbReference type="EMBL" id="ACU57790.1"/>
    </source>
</evidence>